<accession>A0A317FMN3</accession>
<dbReference type="PANTHER" id="PTHR12526:SF600">
    <property type="entry name" value="GLYCOSYL TRANSFERASE GROUP 1"/>
    <property type="match status" value="1"/>
</dbReference>
<protein>
    <submittedName>
        <fullName evidence="1">TIGR03087 family PEP-CTERM/XrtA system glycosyltransferase</fullName>
    </submittedName>
</protein>
<dbReference type="Gene3D" id="3.40.50.2000">
    <property type="entry name" value="Glycogen Phosphorylase B"/>
    <property type="match status" value="2"/>
</dbReference>
<dbReference type="RefSeq" id="WP_109869840.1">
    <property type="nucleotide sequence ID" value="NZ_QGNA01000001.1"/>
</dbReference>
<keyword evidence="2" id="KW-1185">Reference proteome</keyword>
<dbReference type="NCBIfam" id="TIGR03087">
    <property type="entry name" value="stp1"/>
    <property type="match status" value="1"/>
</dbReference>
<comment type="caution">
    <text evidence="1">The sequence shown here is derived from an EMBL/GenBank/DDBJ whole genome shotgun (WGS) entry which is preliminary data.</text>
</comment>
<evidence type="ECO:0000313" key="1">
    <source>
        <dbReference type="EMBL" id="PWS39219.1"/>
    </source>
</evidence>
<dbReference type="Proteomes" id="UP000245765">
    <property type="component" value="Unassembled WGS sequence"/>
</dbReference>
<dbReference type="AlphaFoldDB" id="A0A317FMN3"/>
<dbReference type="CDD" id="cd03801">
    <property type="entry name" value="GT4_PimA-like"/>
    <property type="match status" value="1"/>
</dbReference>
<reference evidence="2" key="1">
    <citation type="submission" date="2018-05" db="EMBL/GenBank/DDBJ databases">
        <authorList>
            <person name="Du Z."/>
            <person name="Wang X."/>
        </authorList>
    </citation>
    <scope>NUCLEOTIDE SEQUENCE [LARGE SCALE GENOMIC DNA]</scope>
    <source>
        <strain evidence="2">CQN31</strain>
    </source>
</reference>
<dbReference type="SUPFAM" id="SSF53756">
    <property type="entry name" value="UDP-Glycosyltransferase/glycogen phosphorylase"/>
    <property type="match status" value="1"/>
</dbReference>
<dbReference type="InterPro" id="IPR017521">
    <property type="entry name" value="Sugar_tfrase_PEP-CTERM_Stp1"/>
</dbReference>
<gene>
    <name evidence="1" type="ORF">DFH01_08290</name>
</gene>
<keyword evidence="1" id="KW-0808">Transferase</keyword>
<dbReference type="EMBL" id="QGNA01000001">
    <property type="protein sequence ID" value="PWS39219.1"/>
    <property type="molecule type" value="Genomic_DNA"/>
</dbReference>
<sequence length="407" mass="44284">MPRRLLFLSHRIPYPPVKGEKIRAWHMLEHLAPRWEIECGFLVDDRADIAHLPAMAKVAKHVEWRPALGRWQSAARALLRLRPGAPLSLGWFHEPGLFRWAQQGLAAGRYDAALVYSSAMAPYAMGRAGQGVVRVLDLVDVDSEKWRAYAADAKPPMRQVWSREARTLLAFERRAVMEFDRSIFVSAEEARHFAELAPETAERLGHVDNGVELSRFDPAREYPSPFAPDAGPALVFTGTMNYRPNVEAVAWFAENVLPLLRADPPAGARPPEFHIVGASPAPAVLALAQLEGVHVTGPVPDVRPYIAHAAVSVAPLRIARGIQNKVLEAMAMAKPVVASPQAFEGVRAVPGRDLLVADGGTETAARVREVLEGRHPGLGAAGRAAVAAGHDWAATLCALDPLLERAG</sequence>
<name>A0A317FMN3_9PROT</name>
<dbReference type="OrthoDB" id="9807209at2"/>
<proteinExistence type="predicted"/>
<evidence type="ECO:0000313" key="2">
    <source>
        <dbReference type="Proteomes" id="UP000245765"/>
    </source>
</evidence>
<organism evidence="1 2">
    <name type="scientific">Falsiroseomonas bella</name>
    <dbReference type="NCBI Taxonomy" id="2184016"/>
    <lineage>
        <taxon>Bacteria</taxon>
        <taxon>Pseudomonadati</taxon>
        <taxon>Pseudomonadota</taxon>
        <taxon>Alphaproteobacteria</taxon>
        <taxon>Acetobacterales</taxon>
        <taxon>Roseomonadaceae</taxon>
        <taxon>Falsiroseomonas</taxon>
    </lineage>
</organism>
<dbReference type="Pfam" id="PF13692">
    <property type="entry name" value="Glyco_trans_1_4"/>
    <property type="match status" value="1"/>
</dbReference>
<dbReference type="PANTHER" id="PTHR12526">
    <property type="entry name" value="GLYCOSYLTRANSFERASE"/>
    <property type="match status" value="1"/>
</dbReference>
<dbReference type="GO" id="GO:0016757">
    <property type="term" value="F:glycosyltransferase activity"/>
    <property type="evidence" value="ECO:0007669"/>
    <property type="project" value="TreeGrafter"/>
</dbReference>